<feature type="transmembrane region" description="Helical" evidence="2">
    <location>
        <begin position="30"/>
        <end position="49"/>
    </location>
</feature>
<proteinExistence type="predicted"/>
<name>A0A5Q0CGY2_9HYPH</name>
<evidence type="ECO:0000313" key="3">
    <source>
        <dbReference type="EMBL" id="QFY63417.1"/>
    </source>
</evidence>
<evidence type="ECO:0000256" key="2">
    <source>
        <dbReference type="SAM" id="Phobius"/>
    </source>
</evidence>
<keyword evidence="4" id="KW-1185">Reference proteome</keyword>
<dbReference type="RefSeq" id="WP_153273381.1">
    <property type="nucleotide sequence ID" value="NZ_CP043499.1"/>
</dbReference>
<keyword evidence="2" id="KW-1133">Transmembrane helix</keyword>
<gene>
    <name evidence="3" type="ORF">FZ934_24450</name>
</gene>
<sequence length="444" mass="48445">MNYIDPSTNLDAHRSGKIARLQTWKFPLQYIVGAALAFALILALMVAALQVTPPKFQASANLLVLLSDDYVARPAAGSAVAPTRPTMDRDAYMMAEGDILGSDTVIDQAISSIGPDILYPASTGLSAKIKSAVRYVGDLISGVKQNDRSNIQATIARARRAVLKSLRIDSGRSGSVINVTYENTDRNLAATFVSTLIDAYFARRATLFADPQTAVLTQQVKTKSDELQIAKAGLADFRQRYAISDFNLQRELLLKRLADLSHDLRATEVGASETQARRKTVLDQLAALPTDPARRATGAEAGIPLGGLVEALQKEINELEQELSANAARQVGLKARIAAMASDLRTLNEQEGTLHDLTLRRDVLERQYAQGLETLSERKATEAIEQARLSNVRLIDAPEPPQRPTSQRMLIVATGLLLAFFSMGAILALGWLRRPGSQRLRWFA</sequence>
<dbReference type="Proteomes" id="UP000326881">
    <property type="component" value="Plasmid unnamed"/>
</dbReference>
<reference evidence="3 4" key="1">
    <citation type="submission" date="2019-08" db="EMBL/GenBank/DDBJ databases">
        <title>Prosopis cineraria nodule microbiome.</title>
        <authorList>
            <person name="Ali R."/>
            <person name="Chaluvadi S.R."/>
            <person name="Wang X."/>
        </authorList>
    </citation>
    <scope>NUCLEOTIDE SEQUENCE [LARGE SCALE GENOMIC DNA]</scope>
    <source>
        <strain evidence="3 4">BG7</strain>
        <plasmid evidence="3 4">unnamed</plasmid>
    </source>
</reference>
<keyword evidence="1" id="KW-0175">Coiled coil</keyword>
<dbReference type="AlphaFoldDB" id="A0A5Q0CGY2"/>
<feature type="coiled-coil region" evidence="1">
    <location>
        <begin position="309"/>
        <end position="367"/>
    </location>
</feature>
<evidence type="ECO:0000313" key="4">
    <source>
        <dbReference type="Proteomes" id="UP000326881"/>
    </source>
</evidence>
<dbReference type="PANTHER" id="PTHR32309:SF31">
    <property type="entry name" value="CAPSULAR EXOPOLYSACCHARIDE FAMILY"/>
    <property type="match status" value="1"/>
</dbReference>
<dbReference type="InterPro" id="IPR050445">
    <property type="entry name" value="Bact_polysacc_biosynth/exp"/>
</dbReference>
<accession>A0A5Q0CGY2</accession>
<geneLocation type="plasmid" evidence="3 4">
    <name>unnamed</name>
</geneLocation>
<feature type="transmembrane region" description="Helical" evidence="2">
    <location>
        <begin position="409"/>
        <end position="432"/>
    </location>
</feature>
<keyword evidence="2" id="KW-0812">Transmembrane</keyword>
<dbReference type="EMBL" id="CP043499">
    <property type="protein sequence ID" value="QFY63417.1"/>
    <property type="molecule type" value="Genomic_DNA"/>
</dbReference>
<dbReference type="KEGG" id="rgr:FZ934_24450"/>
<organism evidence="3 4">
    <name type="scientific">Rhizobium grahamii</name>
    <dbReference type="NCBI Taxonomy" id="1120045"/>
    <lineage>
        <taxon>Bacteria</taxon>
        <taxon>Pseudomonadati</taxon>
        <taxon>Pseudomonadota</taxon>
        <taxon>Alphaproteobacteria</taxon>
        <taxon>Hyphomicrobiales</taxon>
        <taxon>Rhizobiaceae</taxon>
        <taxon>Rhizobium/Agrobacterium group</taxon>
        <taxon>Rhizobium</taxon>
    </lineage>
</organism>
<keyword evidence="2" id="KW-0472">Membrane</keyword>
<evidence type="ECO:0008006" key="5">
    <source>
        <dbReference type="Google" id="ProtNLM"/>
    </source>
</evidence>
<dbReference type="PANTHER" id="PTHR32309">
    <property type="entry name" value="TYROSINE-PROTEIN KINASE"/>
    <property type="match status" value="1"/>
</dbReference>
<keyword evidence="3" id="KW-0614">Plasmid</keyword>
<protein>
    <recommendedName>
        <fullName evidence="5">Lipopolysaccharide biosynthesis protein</fullName>
    </recommendedName>
</protein>
<evidence type="ECO:0000256" key="1">
    <source>
        <dbReference type="SAM" id="Coils"/>
    </source>
</evidence>